<dbReference type="PROSITE" id="PS00901">
    <property type="entry name" value="CYS_SYNTHASE"/>
    <property type="match status" value="1"/>
</dbReference>
<organism evidence="4 5">
    <name type="scientific">Polymorphospora lycopeni</name>
    <dbReference type="NCBI Taxonomy" id="3140240"/>
    <lineage>
        <taxon>Bacteria</taxon>
        <taxon>Bacillati</taxon>
        <taxon>Actinomycetota</taxon>
        <taxon>Actinomycetes</taxon>
        <taxon>Micromonosporales</taxon>
        <taxon>Micromonosporaceae</taxon>
        <taxon>Polymorphospora</taxon>
    </lineage>
</organism>
<protein>
    <submittedName>
        <fullName evidence="4">Pyridoxal-phosphate dependent enzyme</fullName>
    </submittedName>
</protein>
<dbReference type="CDD" id="cd01561">
    <property type="entry name" value="CBS_like"/>
    <property type="match status" value="1"/>
</dbReference>
<keyword evidence="2" id="KW-0663">Pyridoxal phosphate</keyword>
<reference evidence="4 5" key="1">
    <citation type="submission" date="2024-04" db="EMBL/GenBank/DDBJ databases">
        <title>Polymorphospora sp. isolated from Baiyangdian Lake in Xiong'an New Area.</title>
        <authorList>
            <person name="Zhang X."/>
            <person name="Liu J."/>
        </authorList>
    </citation>
    <scope>NUCLEOTIDE SEQUENCE [LARGE SCALE GENOMIC DNA]</scope>
    <source>
        <strain evidence="4 5">2-325</strain>
    </source>
</reference>
<evidence type="ECO:0000256" key="1">
    <source>
        <dbReference type="ARBA" id="ARBA00001933"/>
    </source>
</evidence>
<accession>A0ABV5D1L8</accession>
<proteinExistence type="predicted"/>
<evidence type="ECO:0000259" key="3">
    <source>
        <dbReference type="Pfam" id="PF00291"/>
    </source>
</evidence>
<dbReference type="EMBL" id="JBCGDC010000206">
    <property type="protein sequence ID" value="MFB6398158.1"/>
    <property type="molecule type" value="Genomic_DNA"/>
</dbReference>
<sequence length="338" mass="36086">MLSRVEHLESTLVPTPTTSIVTQWQGRTHHLRLKHESFNPSGSIKDRTAAGLLMAMDRRSPLLPGTVVVESTSGNLGLGMARLLAGLDCRLIAVIDPKTPPATRDALTRAGVQVCFVDEPDGYGGYLLTRLRTVHTLCATNPGYRWPDQYGSFANPWIHQLTTGPEIAEQGGPDLDAVYVAVSTGGTLAGISAHLRTLDRQIRIVAVDAHGSLVTGAPPGRRLIAGIGASRRSSFLSEHSYDAATWVADADAIAVCRVFLADTGVALGGSSGCVLHACLVDLAGEQPPTNPLCLCPDGGDRYRATLYDDAWLDEVGAREEVELAMKRLRADGLQFKNG</sequence>
<dbReference type="SUPFAM" id="SSF53686">
    <property type="entry name" value="Tryptophan synthase beta subunit-like PLP-dependent enzymes"/>
    <property type="match status" value="1"/>
</dbReference>
<dbReference type="RefSeq" id="WP_364217300.1">
    <property type="nucleotide sequence ID" value="NZ_JBCGDC010000206.1"/>
</dbReference>
<dbReference type="PANTHER" id="PTHR10314">
    <property type="entry name" value="CYSTATHIONINE BETA-SYNTHASE"/>
    <property type="match status" value="1"/>
</dbReference>
<name>A0ABV5D1L8_9ACTN</name>
<gene>
    <name evidence="4" type="ORF">AAFH96_34545</name>
</gene>
<dbReference type="InterPro" id="IPR050214">
    <property type="entry name" value="Cys_Synth/Cystath_Beta-Synth"/>
</dbReference>
<dbReference type="InterPro" id="IPR001216">
    <property type="entry name" value="P-phosphate_BS"/>
</dbReference>
<dbReference type="InterPro" id="IPR001926">
    <property type="entry name" value="TrpB-like_PALP"/>
</dbReference>
<evidence type="ECO:0000313" key="4">
    <source>
        <dbReference type="EMBL" id="MFB6398158.1"/>
    </source>
</evidence>
<feature type="domain" description="Tryptophan synthase beta chain-like PALP" evidence="3">
    <location>
        <begin position="28"/>
        <end position="288"/>
    </location>
</feature>
<keyword evidence="5" id="KW-1185">Reference proteome</keyword>
<evidence type="ECO:0000313" key="5">
    <source>
        <dbReference type="Proteomes" id="UP001582793"/>
    </source>
</evidence>
<comment type="cofactor">
    <cofactor evidence="1">
        <name>pyridoxal 5'-phosphate</name>
        <dbReference type="ChEBI" id="CHEBI:597326"/>
    </cofactor>
</comment>
<comment type="caution">
    <text evidence="4">The sequence shown here is derived from an EMBL/GenBank/DDBJ whole genome shotgun (WGS) entry which is preliminary data.</text>
</comment>
<dbReference type="InterPro" id="IPR036052">
    <property type="entry name" value="TrpB-like_PALP_sf"/>
</dbReference>
<dbReference type="Gene3D" id="3.40.50.1100">
    <property type="match status" value="2"/>
</dbReference>
<dbReference type="Pfam" id="PF00291">
    <property type="entry name" value="PALP"/>
    <property type="match status" value="1"/>
</dbReference>
<evidence type="ECO:0000256" key="2">
    <source>
        <dbReference type="ARBA" id="ARBA00022898"/>
    </source>
</evidence>
<dbReference type="Proteomes" id="UP001582793">
    <property type="component" value="Unassembled WGS sequence"/>
</dbReference>